<comment type="subcellular location">
    <subcellularLocation>
        <location evidence="1">Nucleus</location>
    </subcellularLocation>
</comment>
<keyword evidence="4" id="KW-0539">Nucleus</keyword>
<evidence type="ECO:0000256" key="4">
    <source>
        <dbReference type="ARBA" id="ARBA00023242"/>
    </source>
</evidence>
<feature type="region of interest" description="Disordered" evidence="5">
    <location>
        <begin position="168"/>
        <end position="194"/>
    </location>
</feature>
<evidence type="ECO:0000256" key="5">
    <source>
        <dbReference type="SAM" id="MobiDB-lite"/>
    </source>
</evidence>
<dbReference type="GO" id="GO:0003713">
    <property type="term" value="F:transcription coactivator activity"/>
    <property type="evidence" value="ECO:0007669"/>
    <property type="project" value="TreeGrafter"/>
</dbReference>
<keyword evidence="7" id="KW-1185">Reference proteome</keyword>
<dbReference type="PANTHER" id="PTHR21277:SF5">
    <property type="entry name" value="TRANSCRIPTIONAL ADAPTER 1"/>
    <property type="match status" value="1"/>
</dbReference>
<accession>A0A7N0U7F9</accession>
<dbReference type="AlphaFoldDB" id="A0A7N0U7F9"/>
<dbReference type="Pfam" id="PF12767">
    <property type="entry name" value="SAGA-Tad1"/>
    <property type="match status" value="1"/>
</dbReference>
<dbReference type="OMA" id="CLREEND"/>
<reference evidence="6" key="1">
    <citation type="submission" date="2021-01" db="UniProtKB">
        <authorList>
            <consortium name="EnsemblPlants"/>
        </authorList>
    </citation>
    <scope>IDENTIFICATION</scope>
</reference>
<protein>
    <submittedName>
        <fullName evidence="6">Uncharacterized protein</fullName>
    </submittedName>
</protein>
<evidence type="ECO:0000256" key="1">
    <source>
        <dbReference type="ARBA" id="ARBA00004123"/>
    </source>
</evidence>
<evidence type="ECO:0000313" key="6">
    <source>
        <dbReference type="EnsemblPlants" id="Kaladp0058s0009.1.v1.1"/>
    </source>
</evidence>
<dbReference type="Gramene" id="Kaladp0058s0009.1.v1.1">
    <property type="protein sequence ID" value="Kaladp0058s0009.1.v1.1"/>
    <property type="gene ID" value="Kaladp0058s0009.v1.1"/>
</dbReference>
<evidence type="ECO:0000313" key="7">
    <source>
        <dbReference type="Proteomes" id="UP000594263"/>
    </source>
</evidence>
<keyword evidence="2" id="KW-0805">Transcription regulation</keyword>
<dbReference type="InterPro" id="IPR024738">
    <property type="entry name" value="Hfi1/Tada1"/>
</dbReference>
<dbReference type="EnsemblPlants" id="Kaladp0058s0009.1.v1.1">
    <property type="protein sequence ID" value="Kaladp0058s0009.1.v1.1"/>
    <property type="gene ID" value="Kaladp0058s0009.v1.1"/>
</dbReference>
<name>A0A7N0U7F9_KALFE</name>
<sequence length="312" mass="35167">MQKKLVERVDVAESKGLIVKRLGAEKSRRYFYYLNWLLSQRFSGRENLPLHNQLVRATLKNAGTAKFPPVGEEGLTRIVSEAGMSAVAWSNGVASPRKVQVRFRSDNYHDWKLRNRLNVTENETDKEKLAQQPLRSQCLSRSVEELVSLYIKDKGGVQSGRLNYSPIRPPLGIQSRKTSPDVDPHFSFSSNGESSETQMLRIRMEQIAAVQDLGGVSLECANLLNRMSSSVSIHQKRLRVEGKYLNGLLPNNQLQVAASGSNGGVITMCEERPRCSISLLDFKVAAEHNPQQLGEDWPSNLEKISMYFFEEE</sequence>
<evidence type="ECO:0000256" key="2">
    <source>
        <dbReference type="ARBA" id="ARBA00023015"/>
    </source>
</evidence>
<dbReference type="Proteomes" id="UP000594263">
    <property type="component" value="Unplaced"/>
</dbReference>
<dbReference type="GO" id="GO:0005634">
    <property type="term" value="C:nucleus"/>
    <property type="evidence" value="ECO:0007669"/>
    <property type="project" value="UniProtKB-SubCell"/>
</dbReference>
<keyword evidence="3" id="KW-0804">Transcription</keyword>
<dbReference type="GO" id="GO:0000124">
    <property type="term" value="C:SAGA complex"/>
    <property type="evidence" value="ECO:0007669"/>
    <property type="project" value="TreeGrafter"/>
</dbReference>
<proteinExistence type="predicted"/>
<organism evidence="6 7">
    <name type="scientific">Kalanchoe fedtschenkoi</name>
    <name type="common">Lavender scallops</name>
    <name type="synonym">South American air plant</name>
    <dbReference type="NCBI Taxonomy" id="63787"/>
    <lineage>
        <taxon>Eukaryota</taxon>
        <taxon>Viridiplantae</taxon>
        <taxon>Streptophyta</taxon>
        <taxon>Embryophyta</taxon>
        <taxon>Tracheophyta</taxon>
        <taxon>Spermatophyta</taxon>
        <taxon>Magnoliopsida</taxon>
        <taxon>eudicotyledons</taxon>
        <taxon>Gunneridae</taxon>
        <taxon>Pentapetalae</taxon>
        <taxon>Saxifragales</taxon>
        <taxon>Crassulaceae</taxon>
        <taxon>Kalanchoe</taxon>
    </lineage>
</organism>
<dbReference type="PANTHER" id="PTHR21277">
    <property type="entry name" value="TRANSCRIPTIONAL ADAPTER 1"/>
    <property type="match status" value="1"/>
</dbReference>
<evidence type="ECO:0000256" key="3">
    <source>
        <dbReference type="ARBA" id="ARBA00023163"/>
    </source>
</evidence>
<dbReference type="GO" id="GO:0006357">
    <property type="term" value="P:regulation of transcription by RNA polymerase II"/>
    <property type="evidence" value="ECO:0007669"/>
    <property type="project" value="TreeGrafter"/>
</dbReference>